<dbReference type="NCBIfam" id="TIGR01843">
    <property type="entry name" value="type_I_hlyD"/>
    <property type="match status" value="1"/>
</dbReference>
<evidence type="ECO:0000256" key="5">
    <source>
        <dbReference type="ARBA" id="ARBA00022519"/>
    </source>
</evidence>
<dbReference type="InterPro" id="IPR058982">
    <property type="entry name" value="Beta-barrel_AprE"/>
</dbReference>
<keyword evidence="14" id="KW-1185">Reference proteome</keyword>
<evidence type="ECO:0000256" key="4">
    <source>
        <dbReference type="ARBA" id="ARBA00022475"/>
    </source>
</evidence>
<evidence type="ECO:0000259" key="11">
    <source>
        <dbReference type="Pfam" id="PF25988"/>
    </source>
</evidence>
<dbReference type="EMBL" id="BSOG01000002">
    <property type="protein sequence ID" value="GLR13420.1"/>
    <property type="molecule type" value="Genomic_DNA"/>
</dbReference>
<evidence type="ECO:0000256" key="7">
    <source>
        <dbReference type="ARBA" id="ARBA00022989"/>
    </source>
</evidence>
<dbReference type="Pfam" id="PF26002">
    <property type="entry name" value="Beta-barrel_AprE"/>
    <property type="match status" value="1"/>
</dbReference>
<keyword evidence="8" id="KW-0472">Membrane</keyword>
<dbReference type="Pfam" id="PF25988">
    <property type="entry name" value="HH_CyaD"/>
    <property type="match status" value="1"/>
</dbReference>
<name>A0ABQ5YJ93_9NEIS</name>
<accession>A0ABQ5YJ93</accession>
<dbReference type="PROSITE" id="PS00543">
    <property type="entry name" value="HLYD_FAMILY"/>
    <property type="match status" value="1"/>
</dbReference>
<evidence type="ECO:0000313" key="13">
    <source>
        <dbReference type="EMBL" id="GLR13420.1"/>
    </source>
</evidence>
<dbReference type="Gene3D" id="2.40.50.100">
    <property type="match status" value="1"/>
</dbReference>
<dbReference type="InterPro" id="IPR059040">
    <property type="entry name" value="HH_CyaD-like"/>
</dbReference>
<keyword evidence="5 9" id="KW-0997">Cell inner membrane</keyword>
<evidence type="ECO:0000256" key="9">
    <source>
        <dbReference type="RuleBase" id="RU365093"/>
    </source>
</evidence>
<dbReference type="PRINTS" id="PR01490">
    <property type="entry name" value="RTXTOXIND"/>
</dbReference>
<comment type="subcellular location">
    <subcellularLocation>
        <location evidence="1 9">Cell inner membrane</location>
        <topology evidence="1 9">Single-pass membrane protein</topology>
    </subcellularLocation>
</comment>
<feature type="domain" description="CyaD-like alpha-helical hairpin" evidence="11">
    <location>
        <begin position="126"/>
        <end position="321"/>
    </location>
</feature>
<dbReference type="RefSeq" id="WP_284196522.1">
    <property type="nucleotide sequence ID" value="NZ_BSOG01000002.1"/>
</dbReference>
<organism evidence="13 14">
    <name type="scientific">Chitinimonas prasina</name>
    <dbReference type="NCBI Taxonomy" id="1434937"/>
    <lineage>
        <taxon>Bacteria</taxon>
        <taxon>Pseudomonadati</taxon>
        <taxon>Pseudomonadota</taxon>
        <taxon>Betaproteobacteria</taxon>
        <taxon>Neisseriales</taxon>
        <taxon>Chitinibacteraceae</taxon>
        <taxon>Chitinimonas</taxon>
    </lineage>
</organism>
<gene>
    <name evidence="13" type="ORF">GCM10007907_22100</name>
</gene>
<evidence type="ECO:0000256" key="8">
    <source>
        <dbReference type="ARBA" id="ARBA00023136"/>
    </source>
</evidence>
<dbReference type="Gene3D" id="2.40.30.170">
    <property type="match status" value="1"/>
</dbReference>
<dbReference type="InterPro" id="IPR050739">
    <property type="entry name" value="MFP"/>
</dbReference>
<protein>
    <recommendedName>
        <fullName evidence="9">Membrane fusion protein (MFP) family protein</fullName>
    </recommendedName>
</protein>
<evidence type="ECO:0000256" key="6">
    <source>
        <dbReference type="ARBA" id="ARBA00022692"/>
    </source>
</evidence>
<feature type="coiled-coil region" evidence="10">
    <location>
        <begin position="181"/>
        <end position="208"/>
    </location>
</feature>
<sequence length="471" mass="52172">MIFEATKALFQRYATVWKAAWEVRDQLAPKTKLSYEAQFLPAALELQETPPSPVPRLTMKILMALFLIALAWSIFGKIDVVAVAQGKIIPDDRTKVIQTPELAVVRRILVRDGQHVKAGQVLIELDATSAGADKSRAGSELGAAELEAARSKALADALERGHLPQLTSPGNVAAGALASEKRLLIGEYAEIQARLAALDEETERRRAELETSRQIAAKLSETLPIVRQRTEDYRGLAEKNFIAKHALLEKEQALVETQRDLAAEQSRTRQLEHAIAQNQRERASLLAQTRRAALDQLNQAQDRANSLRQELVKAEQRNRLLTLVAPVDGVVQQLSVHTVGGVVKEADPLLQVVPQNDRLVVEAQIENKDIGFVVAGQQAEVKVETFSFTKYGTLPGKVLTVSNDAVQDEKRGLIYPARVELMRSSVQVENKRVNLSPGMAVTAEIKIGKRRVIEYFLSPLSEHVQESLRER</sequence>
<feature type="coiled-coil region" evidence="10">
    <location>
        <begin position="247"/>
        <end position="324"/>
    </location>
</feature>
<evidence type="ECO:0000259" key="12">
    <source>
        <dbReference type="Pfam" id="PF26002"/>
    </source>
</evidence>
<keyword evidence="10" id="KW-0175">Coiled coil</keyword>
<keyword evidence="3 9" id="KW-0813">Transport</keyword>
<dbReference type="PANTHER" id="PTHR30386:SF27">
    <property type="entry name" value="MEMBRANE FUSION PROTEIN (MFP) FAMILY PROTEIN"/>
    <property type="match status" value="1"/>
</dbReference>
<evidence type="ECO:0000256" key="1">
    <source>
        <dbReference type="ARBA" id="ARBA00004377"/>
    </source>
</evidence>
<evidence type="ECO:0000256" key="2">
    <source>
        <dbReference type="ARBA" id="ARBA00009477"/>
    </source>
</evidence>
<reference evidence="14" key="1">
    <citation type="journal article" date="2019" name="Int. J. Syst. Evol. Microbiol.">
        <title>The Global Catalogue of Microorganisms (GCM) 10K type strain sequencing project: providing services to taxonomists for standard genome sequencing and annotation.</title>
        <authorList>
            <consortium name="The Broad Institute Genomics Platform"/>
            <consortium name="The Broad Institute Genome Sequencing Center for Infectious Disease"/>
            <person name="Wu L."/>
            <person name="Ma J."/>
        </authorList>
    </citation>
    <scope>NUCLEOTIDE SEQUENCE [LARGE SCALE GENOMIC DNA]</scope>
    <source>
        <strain evidence="14">NBRC 110044</strain>
    </source>
</reference>
<dbReference type="PANTHER" id="PTHR30386">
    <property type="entry name" value="MEMBRANE FUSION SUBUNIT OF EMRAB-TOLC MULTIDRUG EFFLUX PUMP"/>
    <property type="match status" value="1"/>
</dbReference>
<evidence type="ECO:0000256" key="10">
    <source>
        <dbReference type="SAM" id="Coils"/>
    </source>
</evidence>
<keyword evidence="4 9" id="KW-1003">Cell membrane</keyword>
<comment type="similarity">
    <text evidence="2 9">Belongs to the membrane fusion protein (MFP) (TC 8.A.1) family.</text>
</comment>
<feature type="domain" description="AprE-like beta-barrel" evidence="12">
    <location>
        <begin position="359"/>
        <end position="448"/>
    </location>
</feature>
<evidence type="ECO:0000256" key="3">
    <source>
        <dbReference type="ARBA" id="ARBA00022448"/>
    </source>
</evidence>
<dbReference type="SUPFAM" id="SSF111369">
    <property type="entry name" value="HlyD-like secretion proteins"/>
    <property type="match status" value="2"/>
</dbReference>
<keyword evidence="6" id="KW-0812">Transmembrane</keyword>
<dbReference type="Proteomes" id="UP001156706">
    <property type="component" value="Unassembled WGS sequence"/>
</dbReference>
<evidence type="ECO:0000313" key="14">
    <source>
        <dbReference type="Proteomes" id="UP001156706"/>
    </source>
</evidence>
<comment type="caution">
    <text evidence="13">The sequence shown here is derived from an EMBL/GenBank/DDBJ whole genome shotgun (WGS) entry which is preliminary data.</text>
</comment>
<keyword evidence="7" id="KW-1133">Transmembrane helix</keyword>
<dbReference type="InterPro" id="IPR006144">
    <property type="entry name" value="Secretion_HlyD_CS"/>
</dbReference>
<dbReference type="InterPro" id="IPR010129">
    <property type="entry name" value="T1SS_HlyD"/>
</dbReference>
<proteinExistence type="inferred from homology"/>